<accession>A0A1F7JHD5</accession>
<feature type="domain" description="Formyl transferase C-terminal" evidence="8">
    <location>
        <begin position="303"/>
        <end position="379"/>
    </location>
</feature>
<evidence type="ECO:0000256" key="5">
    <source>
        <dbReference type="HAMAP-Rule" id="MF_00182"/>
    </source>
</evidence>
<gene>
    <name evidence="5" type="primary">fmt</name>
    <name evidence="9" type="ORF">A3H78_00885</name>
</gene>
<dbReference type="EMBL" id="MGAV01000012">
    <property type="protein sequence ID" value="OGK55015.1"/>
    <property type="molecule type" value="Genomic_DNA"/>
</dbReference>
<evidence type="ECO:0000313" key="9">
    <source>
        <dbReference type="EMBL" id="OGK55015.1"/>
    </source>
</evidence>
<dbReference type="InterPro" id="IPR036477">
    <property type="entry name" value="Formyl_transf_N_sf"/>
</dbReference>
<dbReference type="Pfam" id="PF02911">
    <property type="entry name" value="Formyl_trans_C"/>
    <property type="match status" value="1"/>
</dbReference>
<dbReference type="Proteomes" id="UP000177418">
    <property type="component" value="Unassembled WGS sequence"/>
</dbReference>
<dbReference type="Gene3D" id="3.40.50.12230">
    <property type="match status" value="1"/>
</dbReference>
<dbReference type="InterPro" id="IPR001555">
    <property type="entry name" value="GART_AS"/>
</dbReference>
<reference evidence="9 10" key="1">
    <citation type="journal article" date="2016" name="Nat. Commun.">
        <title>Thousands of microbial genomes shed light on interconnected biogeochemical processes in an aquifer system.</title>
        <authorList>
            <person name="Anantharaman K."/>
            <person name="Brown C.T."/>
            <person name="Hug L.A."/>
            <person name="Sharon I."/>
            <person name="Castelle C.J."/>
            <person name="Probst A.J."/>
            <person name="Thomas B.C."/>
            <person name="Singh A."/>
            <person name="Wilkins M.J."/>
            <person name="Karaoz U."/>
            <person name="Brodie E.L."/>
            <person name="Williams K.H."/>
            <person name="Hubbard S.S."/>
            <person name="Banfield J.F."/>
        </authorList>
    </citation>
    <scope>NUCLEOTIDE SEQUENCE [LARGE SCALE GENOMIC DNA]</scope>
</reference>
<dbReference type="HAMAP" id="MF_00182">
    <property type="entry name" value="Formyl_trans"/>
    <property type="match status" value="1"/>
</dbReference>
<evidence type="ECO:0000256" key="4">
    <source>
        <dbReference type="ARBA" id="ARBA00022917"/>
    </source>
</evidence>
<protein>
    <recommendedName>
        <fullName evidence="2 5">Methionyl-tRNA formyltransferase</fullName>
        <ecNumber evidence="2 5">2.1.2.9</ecNumber>
    </recommendedName>
</protein>
<dbReference type="SUPFAM" id="SSF53328">
    <property type="entry name" value="Formyltransferase"/>
    <property type="match status" value="1"/>
</dbReference>
<dbReference type="GO" id="GO:0004479">
    <property type="term" value="F:methionyl-tRNA formyltransferase activity"/>
    <property type="evidence" value="ECO:0007669"/>
    <property type="project" value="UniProtKB-UniRule"/>
</dbReference>
<dbReference type="InterPro" id="IPR011034">
    <property type="entry name" value="Formyl_transferase-like_C_sf"/>
</dbReference>
<dbReference type="InterPro" id="IPR044135">
    <property type="entry name" value="Met-tRNA-FMT_C"/>
</dbReference>
<keyword evidence="6" id="KW-0472">Membrane</keyword>
<feature type="domain" description="Formyl transferase N-terminal" evidence="7">
    <location>
        <begin position="126"/>
        <end position="225"/>
    </location>
</feature>
<keyword evidence="6" id="KW-1133">Transmembrane helix</keyword>
<dbReference type="InterPro" id="IPR005793">
    <property type="entry name" value="Formyl_trans_C"/>
</dbReference>
<evidence type="ECO:0000256" key="2">
    <source>
        <dbReference type="ARBA" id="ARBA00012261"/>
    </source>
</evidence>
<dbReference type="InterPro" id="IPR005794">
    <property type="entry name" value="Fmt"/>
</dbReference>
<comment type="function">
    <text evidence="5">Attaches a formyl group to the free amino group of methionyl-tRNA(fMet). The formyl group appears to play a dual role in the initiator identity of N-formylmethionyl-tRNA by promoting its recognition by IF2 and preventing the misappropriation of this tRNA by the elongation apparatus.</text>
</comment>
<evidence type="ECO:0000259" key="7">
    <source>
        <dbReference type="Pfam" id="PF00551"/>
    </source>
</evidence>
<dbReference type="InterPro" id="IPR041711">
    <property type="entry name" value="Met-tRNA-FMT_N"/>
</dbReference>
<comment type="similarity">
    <text evidence="1 5">Belongs to the Fmt family.</text>
</comment>
<dbReference type="PANTHER" id="PTHR11138">
    <property type="entry name" value="METHIONYL-TRNA FORMYLTRANSFERASE"/>
    <property type="match status" value="1"/>
</dbReference>
<proteinExistence type="inferred from homology"/>
<dbReference type="PANTHER" id="PTHR11138:SF5">
    <property type="entry name" value="METHIONYL-TRNA FORMYLTRANSFERASE, MITOCHONDRIAL"/>
    <property type="match status" value="1"/>
</dbReference>
<organism evidence="9 10">
    <name type="scientific">Candidatus Roizmanbacteria bacterium RIFCSPLOWO2_02_FULL_36_11</name>
    <dbReference type="NCBI Taxonomy" id="1802071"/>
    <lineage>
        <taxon>Bacteria</taxon>
        <taxon>Candidatus Roizmaniibacteriota</taxon>
    </lineage>
</organism>
<dbReference type="CDD" id="cd08704">
    <property type="entry name" value="Met_tRNA_FMT_C"/>
    <property type="match status" value="1"/>
</dbReference>
<keyword evidence="6" id="KW-0812">Transmembrane</keyword>
<dbReference type="AlphaFoldDB" id="A0A1F7JHD5"/>
<evidence type="ECO:0000256" key="6">
    <source>
        <dbReference type="SAM" id="Phobius"/>
    </source>
</evidence>
<evidence type="ECO:0000256" key="1">
    <source>
        <dbReference type="ARBA" id="ARBA00010699"/>
    </source>
</evidence>
<dbReference type="CDD" id="cd08646">
    <property type="entry name" value="FMT_core_Met-tRNA-FMT_N"/>
    <property type="match status" value="1"/>
</dbReference>
<dbReference type="Pfam" id="PF00551">
    <property type="entry name" value="Formyl_trans_N"/>
    <property type="match status" value="1"/>
</dbReference>
<evidence type="ECO:0000313" key="10">
    <source>
        <dbReference type="Proteomes" id="UP000177418"/>
    </source>
</evidence>
<name>A0A1F7JHD5_9BACT</name>
<keyword evidence="4 5" id="KW-0648">Protein biosynthesis</keyword>
<keyword evidence="3 5" id="KW-0808">Transferase</keyword>
<dbReference type="PROSITE" id="PS00373">
    <property type="entry name" value="GART"/>
    <property type="match status" value="1"/>
</dbReference>
<feature type="binding site" evidence="5">
    <location>
        <begin position="157"/>
        <end position="160"/>
    </location>
    <ligand>
        <name>(6S)-5,6,7,8-tetrahydrofolate</name>
        <dbReference type="ChEBI" id="CHEBI:57453"/>
    </ligand>
</feature>
<dbReference type="GO" id="GO:0005829">
    <property type="term" value="C:cytosol"/>
    <property type="evidence" value="ECO:0007669"/>
    <property type="project" value="TreeGrafter"/>
</dbReference>
<dbReference type="SUPFAM" id="SSF50486">
    <property type="entry name" value="FMT C-terminal domain-like"/>
    <property type="match status" value="1"/>
</dbReference>
<comment type="caution">
    <text evidence="9">The sequence shown here is derived from an EMBL/GenBank/DDBJ whole genome shotgun (WGS) entry which is preliminary data.</text>
</comment>
<comment type="catalytic activity">
    <reaction evidence="5">
        <text>L-methionyl-tRNA(fMet) + (6R)-10-formyltetrahydrofolate = N-formyl-L-methionyl-tRNA(fMet) + (6S)-5,6,7,8-tetrahydrofolate + H(+)</text>
        <dbReference type="Rhea" id="RHEA:24380"/>
        <dbReference type="Rhea" id="RHEA-COMP:9952"/>
        <dbReference type="Rhea" id="RHEA-COMP:9953"/>
        <dbReference type="ChEBI" id="CHEBI:15378"/>
        <dbReference type="ChEBI" id="CHEBI:57453"/>
        <dbReference type="ChEBI" id="CHEBI:78530"/>
        <dbReference type="ChEBI" id="CHEBI:78844"/>
        <dbReference type="ChEBI" id="CHEBI:195366"/>
        <dbReference type="EC" id="2.1.2.9"/>
    </reaction>
</comment>
<sequence length="409" mass="46939">MKKLNLAFFGTPAFSARLLEKILTDKDLPLEVKLVITQPDKPVGRKKILTPSPVKQIASQYQIPIYQYKNQQNLRTSQLSEQVSPDEALALRGRQKDEWSRRPQTDSVGMRVDLTSKFSLVDLLRKIDLVLLYAFGEIIPTELLKLPKYGFWNIHPSLLPKYRGASPMAYPLIMGDEKTGVTLMQMDEQMDHGPIIAQEEYEILPTDKRPDLEIKLTDLGYELFKKLISTNFNQFQPIQQDQQNATYTRRLSRDDGFIPLSTLKKALHNEPLTADELPKIIKDFSINQKIPHQNLASHFPHLTSSAKTIYNLFCGLYPWPGLWTLTPESKRLKITDMSLDMLHASGFKPQVLSEVEGLHINRVQIEGKKECLFTEFCKTNNLFKTLCTFVYAIILSGYLGIHYFIKSSY</sequence>
<dbReference type="EC" id="2.1.2.9" evidence="2 5"/>
<evidence type="ECO:0000259" key="8">
    <source>
        <dbReference type="Pfam" id="PF02911"/>
    </source>
</evidence>
<feature type="transmembrane region" description="Helical" evidence="6">
    <location>
        <begin position="382"/>
        <end position="405"/>
    </location>
</feature>
<dbReference type="InterPro" id="IPR002376">
    <property type="entry name" value="Formyl_transf_N"/>
</dbReference>
<evidence type="ECO:0000256" key="3">
    <source>
        <dbReference type="ARBA" id="ARBA00022679"/>
    </source>
</evidence>